<reference evidence="2 3" key="1">
    <citation type="submission" date="2017-12" db="EMBL/GenBank/DDBJ databases">
        <title>Hemimetabolous genomes reveal molecular basis of termite eusociality.</title>
        <authorList>
            <person name="Harrison M.C."/>
            <person name="Jongepier E."/>
            <person name="Robertson H.M."/>
            <person name="Arning N."/>
            <person name="Bitard-Feildel T."/>
            <person name="Chao H."/>
            <person name="Childers C.P."/>
            <person name="Dinh H."/>
            <person name="Doddapaneni H."/>
            <person name="Dugan S."/>
            <person name="Gowin J."/>
            <person name="Greiner C."/>
            <person name="Han Y."/>
            <person name="Hu H."/>
            <person name="Hughes D.S.T."/>
            <person name="Huylmans A.-K."/>
            <person name="Kemena C."/>
            <person name="Kremer L.P.M."/>
            <person name="Lee S.L."/>
            <person name="Lopez-Ezquerra A."/>
            <person name="Mallet L."/>
            <person name="Monroy-Kuhn J.M."/>
            <person name="Moser A."/>
            <person name="Murali S.C."/>
            <person name="Muzny D.M."/>
            <person name="Otani S."/>
            <person name="Piulachs M.-D."/>
            <person name="Poelchau M."/>
            <person name="Qu J."/>
            <person name="Schaub F."/>
            <person name="Wada-Katsumata A."/>
            <person name="Worley K.C."/>
            <person name="Xie Q."/>
            <person name="Ylla G."/>
            <person name="Poulsen M."/>
            <person name="Gibbs R.A."/>
            <person name="Schal C."/>
            <person name="Richards S."/>
            <person name="Belles X."/>
            <person name="Korb J."/>
            <person name="Bornberg-Bauer E."/>
        </authorList>
    </citation>
    <scope>NUCLEOTIDE SEQUENCE [LARGE SCALE GENOMIC DNA]</scope>
    <source>
        <tissue evidence="2">Whole body</tissue>
    </source>
</reference>
<evidence type="ECO:0008006" key="4">
    <source>
        <dbReference type="Google" id="ProtNLM"/>
    </source>
</evidence>
<feature type="region of interest" description="Disordered" evidence="1">
    <location>
        <begin position="85"/>
        <end position="126"/>
    </location>
</feature>
<comment type="caution">
    <text evidence="2">The sequence shown here is derived from an EMBL/GenBank/DDBJ whole genome shotgun (WGS) entry which is preliminary data.</text>
</comment>
<dbReference type="InParanoid" id="A0A2J7QAB0"/>
<evidence type="ECO:0000313" key="3">
    <source>
        <dbReference type="Proteomes" id="UP000235965"/>
    </source>
</evidence>
<keyword evidence="3" id="KW-1185">Reference proteome</keyword>
<gene>
    <name evidence="2" type="ORF">B7P43_G05202</name>
</gene>
<dbReference type="InterPro" id="IPR016186">
    <property type="entry name" value="C-type_lectin-like/link_sf"/>
</dbReference>
<organism evidence="2 3">
    <name type="scientific">Cryptotermes secundus</name>
    <dbReference type="NCBI Taxonomy" id="105785"/>
    <lineage>
        <taxon>Eukaryota</taxon>
        <taxon>Metazoa</taxon>
        <taxon>Ecdysozoa</taxon>
        <taxon>Arthropoda</taxon>
        <taxon>Hexapoda</taxon>
        <taxon>Insecta</taxon>
        <taxon>Pterygota</taxon>
        <taxon>Neoptera</taxon>
        <taxon>Polyneoptera</taxon>
        <taxon>Dictyoptera</taxon>
        <taxon>Blattodea</taxon>
        <taxon>Blattoidea</taxon>
        <taxon>Termitoidae</taxon>
        <taxon>Kalotermitidae</taxon>
        <taxon>Cryptotermitinae</taxon>
        <taxon>Cryptotermes</taxon>
    </lineage>
</organism>
<feature type="region of interest" description="Disordered" evidence="1">
    <location>
        <begin position="239"/>
        <end position="265"/>
    </location>
</feature>
<proteinExistence type="predicted"/>
<dbReference type="Proteomes" id="UP000235965">
    <property type="component" value="Unassembled WGS sequence"/>
</dbReference>
<name>A0A2J7QAB0_9NEOP</name>
<dbReference type="EMBL" id="NEVH01016331">
    <property type="protein sequence ID" value="PNF25499.1"/>
    <property type="molecule type" value="Genomic_DNA"/>
</dbReference>
<sequence length="337" mass="36844">MNPYSPELNYFLAYQYCRSIGLQLSSFESKEKADSMTQYLLNAGYNGHDYWTSGNRLGTDMLIWMSSGLTFNATFDYMRKVPSNDLDTSTSGSTGEDSTETGPSSSIKPVSARRARHRQGRDDGLKNGCVALKAPDLEWDTDDCEENKDFICEQTRCYYYNYGSIPVSTSQGNSRAYKPTKTTTTAKTTATTTAGETDSTIITPVPILDNSNTPLGPLLNFTINRRITLRPVARDVQSLHQTSTPTSAADLPLGESPAARAAPDRDTDNVVYVTAIGASSDQQAIAFVNMNAGFKSDQVSNEEIITKKANDNSNAGSLYEDDDLSTVTDITTSKIKH</sequence>
<dbReference type="InterPro" id="IPR016187">
    <property type="entry name" value="CTDL_fold"/>
</dbReference>
<accession>A0A2J7QAB0</accession>
<dbReference type="STRING" id="105785.A0A2J7QAB0"/>
<feature type="compositionally biased region" description="Low complexity" evidence="1">
    <location>
        <begin position="87"/>
        <end position="106"/>
    </location>
</feature>
<dbReference type="SUPFAM" id="SSF56436">
    <property type="entry name" value="C-type lectin-like"/>
    <property type="match status" value="1"/>
</dbReference>
<dbReference type="OrthoDB" id="8187082at2759"/>
<dbReference type="AlphaFoldDB" id="A0A2J7QAB0"/>
<feature type="compositionally biased region" description="Low complexity" evidence="1">
    <location>
        <begin position="180"/>
        <end position="192"/>
    </location>
</feature>
<evidence type="ECO:0000313" key="2">
    <source>
        <dbReference type="EMBL" id="PNF25499.1"/>
    </source>
</evidence>
<feature type="region of interest" description="Disordered" evidence="1">
    <location>
        <begin position="170"/>
        <end position="192"/>
    </location>
</feature>
<evidence type="ECO:0000256" key="1">
    <source>
        <dbReference type="SAM" id="MobiDB-lite"/>
    </source>
</evidence>
<protein>
    <recommendedName>
        <fullName evidence="4">C-type lectin domain-containing protein</fullName>
    </recommendedName>
</protein>
<dbReference type="Gene3D" id="3.10.100.10">
    <property type="entry name" value="Mannose-Binding Protein A, subunit A"/>
    <property type="match status" value="1"/>
</dbReference>